<proteinExistence type="predicted"/>
<protein>
    <submittedName>
        <fullName evidence="2">Uncharacterized protein</fullName>
    </submittedName>
</protein>
<accession>A0A809QX52</accession>
<feature type="region of interest" description="Disordered" evidence="1">
    <location>
        <begin position="362"/>
        <end position="385"/>
    </location>
</feature>
<reference evidence="2" key="1">
    <citation type="submission" date="2015-05" db="EMBL/GenBank/DDBJ databases">
        <title>Brasilinolide analog discovered by genome and metabolome analysis of Nocardia terpenica NBRC 100888.</title>
        <authorList>
            <person name="Komaki H."/>
            <person name="Ichikawa N."/>
            <person name="Nakajima D."/>
            <person name="Okazaki K."/>
            <person name="Gonoi T."/>
        </authorList>
    </citation>
    <scope>NUCLEOTIDE SEQUENCE</scope>
    <source>
        <strain evidence="2">NBRC 100888</strain>
    </source>
</reference>
<feature type="region of interest" description="Disordered" evidence="1">
    <location>
        <begin position="1"/>
        <end position="44"/>
    </location>
</feature>
<feature type="compositionally biased region" description="Basic and acidic residues" evidence="1">
    <location>
        <begin position="369"/>
        <end position="385"/>
    </location>
</feature>
<dbReference type="EMBL" id="LC055788">
    <property type="protein sequence ID" value="BBE00967.1"/>
    <property type="molecule type" value="Genomic_DNA"/>
</dbReference>
<evidence type="ECO:0000256" key="1">
    <source>
        <dbReference type="SAM" id="MobiDB-lite"/>
    </source>
</evidence>
<sequence>MLVGGPGRDQRGGDLGRGGRRPLGEFGERGGLTGQGFGAAGRDQPRADALGNGCGRAGLGHRLGGLLEDDVGVGAADAERGHRRAAGTVGHRPRGGFGQQLDRALRPIHLRAGGIHVQGARQPPVPHGEQHLDHAADARGGLGVPDIGFQGAQQQRAGAVAVLPVGGEQGLGLDRVAERGAGAVRVDGVDLGGGQPGVGQRGADDPLLRGTVRGGQPVGGAVGIDGGAAHQAENAAAVALGVGKPFQQQHTRALGPDGAVGGIGERLDPAVGGQPLLRAELREHRGRGHHGDAARQRERALAPAQGLHRQVHGDQRGGTGGVDGRDRALPAQVVGDAPGDDRGRAARQQMALDALGGRGDAHAVAGGGRADEHARVRGAQRGRDDARPLQRLPRHLQHQALLRIGGQRLAGTHGEEPGVEFARVVQESALRGRRVRDRPAAVGGEGRDGVDAVVDQLPQLLRAAHAARVPAGHADDRDRLVLALANGGQRLAGRSQIGGQALEVLEVLLLVDRLGARRGLVAHWRTFLTSVTLTNPAPCRAGRTRRRSWSRPRDRRLGRRCRRGRDQRMRCARCRFHCCGRRRCRWWWARRR</sequence>
<feature type="region of interest" description="Disordered" evidence="1">
    <location>
        <begin position="303"/>
        <end position="327"/>
    </location>
</feature>
<feature type="compositionally biased region" description="Gly residues" evidence="1">
    <location>
        <begin position="29"/>
        <end position="39"/>
    </location>
</feature>
<name>A0A809QX52_9NOCA</name>
<evidence type="ECO:0000313" key="2">
    <source>
        <dbReference type="EMBL" id="BBE00967.1"/>
    </source>
</evidence>
<organism evidence="2">
    <name type="scientific">Nocardia terpenica</name>
    <dbReference type="NCBI Taxonomy" id="455432"/>
    <lineage>
        <taxon>Bacteria</taxon>
        <taxon>Bacillati</taxon>
        <taxon>Actinomycetota</taxon>
        <taxon>Actinomycetes</taxon>
        <taxon>Mycobacteriales</taxon>
        <taxon>Nocardiaceae</taxon>
        <taxon>Nocardia</taxon>
    </lineage>
</organism>
<dbReference type="AntiFam" id="ANF00248">
    <property type="entry name" value="Shadow ORF (opposite ppsD)"/>
</dbReference>
<dbReference type="AlphaFoldDB" id="A0A809QX52"/>